<evidence type="ECO:0000313" key="2">
    <source>
        <dbReference type="Proteomes" id="UP000267223"/>
    </source>
</evidence>
<accession>A0A3M9N8V2</accession>
<comment type="caution">
    <text evidence="1">The sequence shown here is derived from an EMBL/GenBank/DDBJ whole genome shotgun (WGS) entry which is preliminary data.</text>
</comment>
<reference evidence="1 2" key="1">
    <citation type="submission" date="2018-11" db="EMBL/GenBank/DDBJ databases">
        <title>Draft genome sequence of Ferruginibacter sp. BO-59.</title>
        <authorList>
            <person name="Im W.T."/>
        </authorList>
    </citation>
    <scope>NUCLEOTIDE SEQUENCE [LARGE SCALE GENOMIC DNA]</scope>
    <source>
        <strain evidence="1 2">BO-59</strain>
    </source>
</reference>
<dbReference type="Gene3D" id="1.10.1220.10">
    <property type="entry name" value="Met repressor-like"/>
    <property type="match status" value="1"/>
</dbReference>
<dbReference type="EMBL" id="RJJR01000014">
    <property type="protein sequence ID" value="RNI34176.1"/>
    <property type="molecule type" value="Genomic_DNA"/>
</dbReference>
<dbReference type="RefSeq" id="WP_123121718.1">
    <property type="nucleotide sequence ID" value="NZ_RJJR01000014.1"/>
</dbReference>
<gene>
    <name evidence="1" type="ORF">EFY79_15845</name>
</gene>
<sequence length="74" mass="8619">MLTISIPDEIDIQLSSITEDKKEFIIQAVRQKIAKQIKTISKEQLAKEYADSAEENTQITKEFINVDNENWNDY</sequence>
<protein>
    <submittedName>
        <fullName evidence="1">Uncharacterized protein</fullName>
    </submittedName>
</protein>
<dbReference type="GO" id="GO:0006355">
    <property type="term" value="P:regulation of DNA-templated transcription"/>
    <property type="evidence" value="ECO:0007669"/>
    <property type="project" value="InterPro"/>
</dbReference>
<dbReference type="Proteomes" id="UP000267223">
    <property type="component" value="Unassembled WGS sequence"/>
</dbReference>
<name>A0A3M9N8V2_9BACT</name>
<dbReference type="InterPro" id="IPR013321">
    <property type="entry name" value="Arc_rbn_hlx_hlx"/>
</dbReference>
<dbReference type="AlphaFoldDB" id="A0A3M9N8V2"/>
<organism evidence="1 2">
    <name type="scientific">Hanamia caeni</name>
    <dbReference type="NCBI Taxonomy" id="2294116"/>
    <lineage>
        <taxon>Bacteria</taxon>
        <taxon>Pseudomonadati</taxon>
        <taxon>Bacteroidota</taxon>
        <taxon>Chitinophagia</taxon>
        <taxon>Chitinophagales</taxon>
        <taxon>Chitinophagaceae</taxon>
        <taxon>Hanamia</taxon>
    </lineage>
</organism>
<proteinExistence type="predicted"/>
<keyword evidence="2" id="KW-1185">Reference proteome</keyword>
<evidence type="ECO:0000313" key="1">
    <source>
        <dbReference type="EMBL" id="RNI34176.1"/>
    </source>
</evidence>